<evidence type="ECO:0000313" key="3">
    <source>
        <dbReference type="RefSeq" id="XP_020845253.1"/>
    </source>
</evidence>
<organism evidence="2 3">
    <name type="scientific">Phascolarctos cinereus</name>
    <name type="common">Koala</name>
    <dbReference type="NCBI Taxonomy" id="38626"/>
    <lineage>
        <taxon>Eukaryota</taxon>
        <taxon>Metazoa</taxon>
        <taxon>Chordata</taxon>
        <taxon>Craniata</taxon>
        <taxon>Vertebrata</taxon>
        <taxon>Euteleostomi</taxon>
        <taxon>Mammalia</taxon>
        <taxon>Metatheria</taxon>
        <taxon>Diprotodontia</taxon>
        <taxon>Phascolarctidae</taxon>
        <taxon>Phascolarctos</taxon>
    </lineage>
</organism>
<dbReference type="CTD" id="5870"/>
<feature type="compositionally biased region" description="Basic and acidic residues" evidence="1">
    <location>
        <begin position="188"/>
        <end position="198"/>
    </location>
</feature>
<dbReference type="AlphaFoldDB" id="A0A6P5KI38"/>
<feature type="region of interest" description="Disordered" evidence="1">
    <location>
        <begin position="237"/>
        <end position="279"/>
    </location>
</feature>
<evidence type="ECO:0000313" key="2">
    <source>
        <dbReference type="Proteomes" id="UP000515140"/>
    </source>
</evidence>
<dbReference type="Proteomes" id="UP000515140">
    <property type="component" value="Unplaced"/>
</dbReference>
<keyword evidence="2" id="KW-1185">Reference proteome</keyword>
<name>A0A6P5KI38_PHACI</name>
<reference evidence="3" key="1">
    <citation type="submission" date="2025-08" db="UniProtKB">
        <authorList>
            <consortium name="RefSeq"/>
        </authorList>
    </citation>
    <scope>IDENTIFICATION</scope>
    <source>
        <tissue evidence="3">Spleen</tissue>
    </source>
</reference>
<feature type="compositionally biased region" description="Basic residues" evidence="1">
    <location>
        <begin position="199"/>
        <end position="208"/>
    </location>
</feature>
<dbReference type="InParanoid" id="A0A6P5KI38"/>
<dbReference type="RefSeq" id="XP_020845253.1">
    <property type="nucleotide sequence ID" value="XM_020989594.1"/>
</dbReference>
<proteinExistence type="predicted"/>
<sequence length="386" mass="41855">MGGTVRGRRRRATNSRPEAHLAGTRWGMGGLKGEGIHRLNAPAAVGTVRVWASLFRQPAGLGQAPPTPLCPALPPRHTLHGCPKARHLLFPTPTLRPWLCAHPPPSPFALSLGNFTLVTFYWPARRSVSFSLPCSSLPSSLRPAPSPRPSTPPPFLLAGPTRLFHFGSGKVASLGATIQPGKLGSRRVGRERAPDHQPRPRSRTHASRHAVTLARLGGEARALEQVRLRRWRITGLSGKREQGAAAAPSVPSAHLPRVAGSAEGRRRLPPPLRALPGRLRPHPPPVAAARAPTPHSLVCPSVSTRIFAESPPPHPTSCRSSALRVWGCGEPTGPEEIAGLRRRLRLQLRLHHVCWRGLRKPPEEIQAGVPGGAERWKDIFDHQIHV</sequence>
<accession>A0A6P5KI38</accession>
<feature type="region of interest" description="Disordered" evidence="1">
    <location>
        <begin position="178"/>
        <end position="209"/>
    </location>
</feature>
<protein>
    <submittedName>
        <fullName evidence="3">Ras-related protein Rab-6A isoform X1</fullName>
    </submittedName>
</protein>
<dbReference type="KEGG" id="pcw:110210599"/>
<dbReference type="GeneID" id="110210599"/>
<gene>
    <name evidence="3" type="primary">RAB6A</name>
</gene>
<evidence type="ECO:0000256" key="1">
    <source>
        <dbReference type="SAM" id="MobiDB-lite"/>
    </source>
</evidence>